<dbReference type="GO" id="GO:0003700">
    <property type="term" value="F:DNA-binding transcription factor activity"/>
    <property type="evidence" value="ECO:0007669"/>
    <property type="project" value="InterPro"/>
</dbReference>
<keyword evidence="1" id="KW-0805">Transcription regulation</keyword>
<dbReference type="SMART" id="SM00422">
    <property type="entry name" value="HTH_MERR"/>
    <property type="match status" value="1"/>
</dbReference>
<dbReference type="InterPro" id="IPR047057">
    <property type="entry name" value="MerR_fam"/>
</dbReference>
<evidence type="ECO:0000313" key="5">
    <source>
        <dbReference type="EMBL" id="ABM10508.1"/>
    </source>
</evidence>
<dbReference type="SUPFAM" id="SSF46955">
    <property type="entry name" value="Putative DNA-binding domain"/>
    <property type="match status" value="1"/>
</dbReference>
<organism evidence="5 6">
    <name type="scientific">Paenarthrobacter aurescens (strain TC1)</name>
    <dbReference type="NCBI Taxonomy" id="290340"/>
    <lineage>
        <taxon>Bacteria</taxon>
        <taxon>Bacillati</taxon>
        <taxon>Actinomycetota</taxon>
        <taxon>Actinomycetes</taxon>
        <taxon>Micrococcales</taxon>
        <taxon>Micrococcaceae</taxon>
        <taxon>Paenarthrobacter</taxon>
    </lineage>
</organism>
<reference evidence="5 6" key="1">
    <citation type="journal article" date="2006" name="PLoS Genet.">
        <title>Secrets of soil survival revealed by the genome sequence of Arthrobacter aurescens TC1.</title>
        <authorList>
            <person name="Mongodin E.F."/>
            <person name="Shapir N."/>
            <person name="Daugherty S.C."/>
            <person name="DeBoy R.T."/>
            <person name="Emerson J.B."/>
            <person name="Shvartzbeyn A."/>
            <person name="Radune D."/>
            <person name="Vamathevan J."/>
            <person name="Riggs F."/>
            <person name="Grinberg V."/>
            <person name="Khouri H."/>
            <person name="Wackett L.P."/>
            <person name="Nelson K.E."/>
            <person name="Sadowsky M.J."/>
        </authorList>
    </citation>
    <scope>NUCLEOTIDE SEQUENCE [LARGE SCALE GENOMIC DNA]</scope>
    <source>
        <strain evidence="5 6">TC1</strain>
    </source>
</reference>
<evidence type="ECO:0000256" key="1">
    <source>
        <dbReference type="ARBA" id="ARBA00023015"/>
    </source>
</evidence>
<evidence type="ECO:0000256" key="2">
    <source>
        <dbReference type="ARBA" id="ARBA00023125"/>
    </source>
</evidence>
<dbReference type="KEGG" id="aau:AAur_pTC10240"/>
<protein>
    <submittedName>
        <fullName evidence="5">Transcriptional regulator, MerR family</fullName>
    </submittedName>
</protein>
<geneLocation type="plasmid" evidence="5 6">
    <name>pTC1</name>
</geneLocation>
<dbReference type="AlphaFoldDB" id="A1RCZ7"/>
<evidence type="ECO:0000259" key="4">
    <source>
        <dbReference type="PROSITE" id="PS50937"/>
    </source>
</evidence>
<keyword evidence="6" id="KW-1185">Reference proteome</keyword>
<dbReference type="Gene3D" id="1.10.1660.10">
    <property type="match status" value="1"/>
</dbReference>
<dbReference type="GO" id="GO:0003677">
    <property type="term" value="F:DNA binding"/>
    <property type="evidence" value="ECO:0007669"/>
    <property type="project" value="UniProtKB-KW"/>
</dbReference>
<keyword evidence="3" id="KW-0804">Transcription</keyword>
<proteinExistence type="predicted"/>
<dbReference type="EMBL" id="CP000475">
    <property type="protein sequence ID" value="ABM10508.1"/>
    <property type="molecule type" value="Genomic_DNA"/>
</dbReference>
<sequence length="183" mass="20619">MVFFWCMLAPSLHLPLHGKVKSPQERSSGAYRDAATFPYRGRLRVVFEREEGPEMRIGEAAAAVGMTTKTIRFYENRGLLPPAERSANGYREYGRDTISRLEFIRRSQIAGLTLAQIQGILQIRDNGITPCTHVRDVLGKQLIDLDRKIAELTALRATVAEQYAFVEAADPRNCDAEQICSYI</sequence>
<dbReference type="PANTHER" id="PTHR30204">
    <property type="entry name" value="REDOX-CYCLING DRUG-SENSING TRANSCRIPTIONAL ACTIVATOR SOXR"/>
    <property type="match status" value="1"/>
</dbReference>
<feature type="domain" description="HTH merR-type" evidence="4">
    <location>
        <begin position="54"/>
        <end position="123"/>
    </location>
</feature>
<dbReference type="CDD" id="cd04770">
    <property type="entry name" value="HTH_HMRTR"/>
    <property type="match status" value="1"/>
</dbReference>
<evidence type="ECO:0000256" key="3">
    <source>
        <dbReference type="ARBA" id="ARBA00023163"/>
    </source>
</evidence>
<dbReference type="InterPro" id="IPR000551">
    <property type="entry name" value="MerR-type_HTH_dom"/>
</dbReference>
<evidence type="ECO:0000313" key="6">
    <source>
        <dbReference type="Proteomes" id="UP000000637"/>
    </source>
</evidence>
<keyword evidence="2" id="KW-0238">DNA-binding</keyword>
<dbReference type="InterPro" id="IPR009061">
    <property type="entry name" value="DNA-bd_dom_put_sf"/>
</dbReference>
<name>A1RCZ7_PAEAT</name>
<dbReference type="PANTHER" id="PTHR30204:SF94">
    <property type="entry name" value="HEAVY METAL-DEPENDENT TRANSCRIPTIONAL REGULATOR HI_0293-RELATED"/>
    <property type="match status" value="1"/>
</dbReference>
<keyword evidence="5" id="KW-0614">Plasmid</keyword>
<gene>
    <name evidence="5" type="ordered locus">AAur_pTC10240</name>
</gene>
<dbReference type="PROSITE" id="PS50937">
    <property type="entry name" value="HTH_MERR_2"/>
    <property type="match status" value="1"/>
</dbReference>
<dbReference type="HOGENOM" id="CLU_060077_2_2_11"/>
<dbReference type="Pfam" id="PF13411">
    <property type="entry name" value="MerR_1"/>
    <property type="match status" value="1"/>
</dbReference>
<dbReference type="PRINTS" id="PR00040">
    <property type="entry name" value="HTHMERR"/>
</dbReference>
<accession>A1RCZ7</accession>
<dbReference type="Proteomes" id="UP000000637">
    <property type="component" value="Plasmid pTC1"/>
</dbReference>